<organism evidence="2 3">
    <name type="scientific">Sus scrofa</name>
    <name type="common">Pig</name>
    <dbReference type="NCBI Taxonomy" id="9823"/>
    <lineage>
        <taxon>Eukaryota</taxon>
        <taxon>Metazoa</taxon>
        <taxon>Chordata</taxon>
        <taxon>Craniata</taxon>
        <taxon>Vertebrata</taxon>
        <taxon>Euteleostomi</taxon>
        <taxon>Mammalia</taxon>
        <taxon>Eutheria</taxon>
        <taxon>Laurasiatheria</taxon>
        <taxon>Artiodactyla</taxon>
        <taxon>Suina</taxon>
        <taxon>Suidae</taxon>
        <taxon>Sus</taxon>
    </lineage>
</organism>
<name>A0A8D1NG81_PIG</name>
<feature type="region of interest" description="Disordered" evidence="1">
    <location>
        <begin position="1"/>
        <end position="24"/>
    </location>
</feature>
<evidence type="ECO:0000313" key="3">
    <source>
        <dbReference type="Proteomes" id="UP000694571"/>
    </source>
</evidence>
<dbReference type="Ensembl" id="ENSSSCT00050086216.1">
    <property type="protein sequence ID" value="ENSSSCP00050036998.1"/>
    <property type="gene ID" value="ENSSSCG00050063317.1"/>
</dbReference>
<evidence type="ECO:0000256" key="1">
    <source>
        <dbReference type="SAM" id="MobiDB-lite"/>
    </source>
</evidence>
<protein>
    <submittedName>
        <fullName evidence="2">Uncharacterized protein</fullName>
    </submittedName>
</protein>
<accession>A0A8D1NG81</accession>
<sequence length="72" mass="7664">MGHNGSWISRNASEPRNASGAEAAGANRSALGEFGEAQLYRHFTTTVQVVIFIGSLLGKITCTSGSYFLNNK</sequence>
<proteinExistence type="predicted"/>
<feature type="compositionally biased region" description="Polar residues" evidence="1">
    <location>
        <begin position="1"/>
        <end position="16"/>
    </location>
</feature>
<dbReference type="Proteomes" id="UP000694571">
    <property type="component" value="Unplaced"/>
</dbReference>
<dbReference type="AlphaFoldDB" id="A0A8D1NG81"/>
<evidence type="ECO:0000313" key="2">
    <source>
        <dbReference type="Ensembl" id="ENSSSCP00050036998.1"/>
    </source>
</evidence>
<reference evidence="2" key="1">
    <citation type="submission" date="2025-08" db="UniProtKB">
        <authorList>
            <consortium name="Ensembl"/>
        </authorList>
    </citation>
    <scope>IDENTIFICATION</scope>
</reference>